<comment type="similarity">
    <text evidence="2">Belongs to the synaptojanin family.</text>
</comment>
<protein>
    <recommendedName>
        <fullName evidence="4">phosphoinositide 5-phosphatase</fullName>
        <ecNumber evidence="4">3.1.3.36</ecNumber>
    </recommendedName>
</protein>
<dbReference type="FunFam" id="3.60.10.10:FF:000029">
    <property type="entry name" value="Inositol polyphosphate 5-phosphatase"/>
    <property type="match status" value="1"/>
</dbReference>
<accession>A0A9P8TQU6</accession>
<dbReference type="PROSITE" id="PS50275">
    <property type="entry name" value="SAC"/>
    <property type="match status" value="1"/>
</dbReference>
<keyword evidence="9" id="KW-0653">Protein transport</keyword>
<evidence type="ECO:0000256" key="3">
    <source>
        <dbReference type="ARBA" id="ARBA00009678"/>
    </source>
</evidence>
<dbReference type="InterPro" id="IPR036691">
    <property type="entry name" value="Endo/exonu/phosph_ase_sf"/>
</dbReference>
<dbReference type="EC" id="3.1.3.36" evidence="4"/>
<gene>
    <name evidence="12" type="ORF">WICPIJ_001387</name>
</gene>
<evidence type="ECO:0000256" key="10">
    <source>
        <dbReference type="SAM" id="MobiDB-lite"/>
    </source>
</evidence>
<reference evidence="12" key="1">
    <citation type="journal article" date="2021" name="Open Biol.">
        <title>Shared evolutionary footprints suggest mitochondrial oxidative damage underlies multiple complex I losses in fungi.</title>
        <authorList>
            <person name="Schikora-Tamarit M.A."/>
            <person name="Marcet-Houben M."/>
            <person name="Nosek J."/>
            <person name="Gabaldon T."/>
        </authorList>
    </citation>
    <scope>NUCLEOTIDE SEQUENCE</scope>
    <source>
        <strain evidence="12">CBS2887</strain>
    </source>
</reference>
<keyword evidence="7" id="KW-0254">Endocytosis</keyword>
<dbReference type="GO" id="GO:0006897">
    <property type="term" value="P:endocytosis"/>
    <property type="evidence" value="ECO:0007669"/>
    <property type="project" value="UniProtKB-KW"/>
</dbReference>
<dbReference type="GO" id="GO:0004439">
    <property type="term" value="F:phosphatidylinositol-4,5-bisphosphate 5-phosphatase activity"/>
    <property type="evidence" value="ECO:0007669"/>
    <property type="project" value="UniProtKB-EC"/>
</dbReference>
<dbReference type="SMART" id="SM00128">
    <property type="entry name" value="IPPc"/>
    <property type="match status" value="1"/>
</dbReference>
<dbReference type="GO" id="GO:0015031">
    <property type="term" value="P:protein transport"/>
    <property type="evidence" value="ECO:0007669"/>
    <property type="project" value="UniProtKB-KW"/>
</dbReference>
<evidence type="ECO:0000256" key="4">
    <source>
        <dbReference type="ARBA" id="ARBA00013044"/>
    </source>
</evidence>
<feature type="region of interest" description="Disordered" evidence="10">
    <location>
        <begin position="877"/>
        <end position="1074"/>
    </location>
</feature>
<evidence type="ECO:0000256" key="8">
    <source>
        <dbReference type="ARBA" id="ARBA00022801"/>
    </source>
</evidence>
<dbReference type="OrthoDB" id="405996at2759"/>
<evidence type="ECO:0000313" key="12">
    <source>
        <dbReference type="EMBL" id="KAH3687634.1"/>
    </source>
</evidence>
<dbReference type="EMBL" id="JAEUBG010000709">
    <property type="protein sequence ID" value="KAH3687634.1"/>
    <property type="molecule type" value="Genomic_DNA"/>
</dbReference>
<feature type="domain" description="SAC" evidence="11">
    <location>
        <begin position="116"/>
        <end position="449"/>
    </location>
</feature>
<evidence type="ECO:0000256" key="6">
    <source>
        <dbReference type="ARBA" id="ARBA00022490"/>
    </source>
</evidence>
<dbReference type="PANTHER" id="PTHR11200:SF257">
    <property type="entry name" value="PHOSPHOINOSITIDE 5-PHOSPHATASE"/>
    <property type="match status" value="1"/>
</dbReference>
<dbReference type="InterPro" id="IPR002013">
    <property type="entry name" value="SAC_dom"/>
</dbReference>
<reference evidence="12" key="2">
    <citation type="submission" date="2021-01" db="EMBL/GenBank/DDBJ databases">
        <authorList>
            <person name="Schikora-Tamarit M.A."/>
        </authorList>
    </citation>
    <scope>NUCLEOTIDE SEQUENCE</scope>
    <source>
        <strain evidence="12">CBS2887</strain>
    </source>
</reference>
<evidence type="ECO:0000256" key="2">
    <source>
        <dbReference type="ARBA" id="ARBA00008943"/>
    </source>
</evidence>
<comment type="subcellular location">
    <subcellularLocation>
        <location evidence="1">Cytoplasm</location>
    </subcellularLocation>
</comment>
<dbReference type="GO" id="GO:0043813">
    <property type="term" value="F:phosphatidylinositol-3,5-bisphosphate 5-phosphatase activity"/>
    <property type="evidence" value="ECO:0007669"/>
    <property type="project" value="TreeGrafter"/>
</dbReference>
<evidence type="ECO:0000256" key="5">
    <source>
        <dbReference type="ARBA" id="ARBA00022448"/>
    </source>
</evidence>
<dbReference type="GO" id="GO:0005737">
    <property type="term" value="C:cytoplasm"/>
    <property type="evidence" value="ECO:0007669"/>
    <property type="project" value="UniProtKB-SubCell"/>
</dbReference>
<comment type="similarity">
    <text evidence="3">In the central section; belongs to the inositol 1,4,5-trisphosphate 5-phosphatase family.</text>
</comment>
<dbReference type="GO" id="GO:0016020">
    <property type="term" value="C:membrane"/>
    <property type="evidence" value="ECO:0007669"/>
    <property type="project" value="TreeGrafter"/>
</dbReference>
<dbReference type="InterPro" id="IPR046985">
    <property type="entry name" value="IP5"/>
</dbReference>
<feature type="compositionally biased region" description="Low complexity" evidence="10">
    <location>
        <begin position="885"/>
        <end position="919"/>
    </location>
</feature>
<keyword evidence="5" id="KW-0813">Transport</keyword>
<feature type="compositionally biased region" description="Polar residues" evidence="10">
    <location>
        <begin position="974"/>
        <end position="1009"/>
    </location>
</feature>
<dbReference type="Gene3D" id="3.60.10.10">
    <property type="entry name" value="Endonuclease/exonuclease/phosphatase"/>
    <property type="match status" value="1"/>
</dbReference>
<evidence type="ECO:0000256" key="7">
    <source>
        <dbReference type="ARBA" id="ARBA00022583"/>
    </source>
</evidence>
<dbReference type="InterPro" id="IPR000300">
    <property type="entry name" value="IPPc"/>
</dbReference>
<organism evidence="12 13">
    <name type="scientific">Wickerhamomyces pijperi</name>
    <name type="common">Yeast</name>
    <name type="synonym">Pichia pijperi</name>
    <dbReference type="NCBI Taxonomy" id="599730"/>
    <lineage>
        <taxon>Eukaryota</taxon>
        <taxon>Fungi</taxon>
        <taxon>Dikarya</taxon>
        <taxon>Ascomycota</taxon>
        <taxon>Saccharomycotina</taxon>
        <taxon>Saccharomycetes</taxon>
        <taxon>Phaffomycetales</taxon>
        <taxon>Wickerhamomycetaceae</taxon>
        <taxon>Wickerhamomyces</taxon>
    </lineage>
</organism>
<dbReference type="AlphaFoldDB" id="A0A9P8TQU6"/>
<sequence length="1074" mass="121307">MPNGSKRCVIEFLPTSQVNLRPFKPLSDRHIYGLLGLIEVENDYFICCITGTKQVASPMPSQTIYRIYGVDFFSINNEKWDFLEFDTSGLPILPDVETEEEERSNGNYVKHPCTDLRKLLSTGGFYYSSNFDLTNSLQSRGVNSHSLSVDQFNQEYMWNSFMLDEVIKFRNKLDPHTKEVLDDEGFLTTVIRGFAETFQTNMQSENTLVTIISRQSWKRAGTRYNSRGIDDDAYVSNFVETEYILYSNKMIYSYLQIRGSIPVFWEQDTSLINAKVSITRSEEATQPIFNRHFDRLIDTYGDVNVVNLLNKDKKDEHSLTVRYRYHLEKANNPNIFLTEFDFHRETSANGYSSANNIFRIIKENLFEFGFFSYDLQTNQAVTKQTGIFRTNCLDCLDRTNLVQQFISSFAVSCFLQQLGLRIPQESDFFITHNSLWADNGDQISQIYTGTNALKSSFSRNGGKMSFAMKLSDATKSVSRLYINNFQDKGKQFTIDMLLGRLNGQLPVLLYDPVTDYVNDRLTRLKHHYCYYDSANLFVGTFNVNAFSNFRNLDLSDWLYPIGNKFQPDIVVLGFQEVIELTAGSILNADYSKTKFWTDEVLNCLNQFDSKYVMLRAEQMSSLIILFFVKSENVNNVKAVEGALKKTGLGGMAGNKGAVAIRFNYGSSNFCFVNAHLAAGSNNVQERNNDFSSILNGIKFQRSGKIDDNDIVFWLGDLNYRLNLESTQVRQLVDQCSSSGNFEQLIQFDQLTREIQRGNSFANYQEASVNFKPTYKYDKGTDRYDSSEKQRTPSWTDRIIYKHNEDLKPWAYQSSDKVMISDHKPVYFVARCKVEFIDEEKKERVVDKLHEEYQIKFGDNEGKASLIEVTKPNAIESNFKPALPERSNTANSLSSSSRRSSPNPIPSETSTTATSAVSSAGGQYNSSSVPPPPPAPRGDSTANVSNVTSSISPPPVPQPRKLPPGFNSEMVLQPSRGNTPVTSKSNTPSNTEKPTPKNLTPAATGTSVKKSNGPVIPNKPESLRTTSPSTITISQSDSESINSVSLPPVPAPRKESSQAAVPELQSWQAMVPKKK</sequence>
<feature type="compositionally biased region" description="Pro residues" evidence="10">
    <location>
        <begin position="951"/>
        <end position="961"/>
    </location>
</feature>
<keyword evidence="13" id="KW-1185">Reference proteome</keyword>
<evidence type="ECO:0000259" key="11">
    <source>
        <dbReference type="PROSITE" id="PS50275"/>
    </source>
</evidence>
<dbReference type="Pfam" id="PF22669">
    <property type="entry name" value="Exo_endo_phos2"/>
    <property type="match status" value="1"/>
</dbReference>
<evidence type="ECO:0000256" key="1">
    <source>
        <dbReference type="ARBA" id="ARBA00004496"/>
    </source>
</evidence>
<dbReference type="PANTHER" id="PTHR11200">
    <property type="entry name" value="INOSITOL 5-PHOSPHATASE"/>
    <property type="match status" value="1"/>
</dbReference>
<dbReference type="Proteomes" id="UP000774326">
    <property type="component" value="Unassembled WGS sequence"/>
</dbReference>
<feature type="compositionally biased region" description="Low complexity" evidence="10">
    <location>
        <begin position="1022"/>
        <end position="1037"/>
    </location>
</feature>
<keyword evidence="6" id="KW-0963">Cytoplasm</keyword>
<comment type="caution">
    <text evidence="12">The sequence shown here is derived from an EMBL/GenBank/DDBJ whole genome shotgun (WGS) entry which is preliminary data.</text>
</comment>
<name>A0A9P8TQU6_WICPI</name>
<dbReference type="GO" id="GO:0046856">
    <property type="term" value="P:phosphatidylinositol dephosphorylation"/>
    <property type="evidence" value="ECO:0007669"/>
    <property type="project" value="InterPro"/>
</dbReference>
<proteinExistence type="inferred from homology"/>
<evidence type="ECO:0000313" key="13">
    <source>
        <dbReference type="Proteomes" id="UP000774326"/>
    </source>
</evidence>
<feature type="compositionally biased region" description="Polar residues" evidence="10">
    <location>
        <begin position="939"/>
        <end position="950"/>
    </location>
</feature>
<dbReference type="SUPFAM" id="SSF56219">
    <property type="entry name" value="DNase I-like"/>
    <property type="match status" value="1"/>
</dbReference>
<dbReference type="Pfam" id="PF02383">
    <property type="entry name" value="Syja_N"/>
    <property type="match status" value="1"/>
</dbReference>
<evidence type="ECO:0000256" key="9">
    <source>
        <dbReference type="ARBA" id="ARBA00022927"/>
    </source>
</evidence>
<keyword evidence="8" id="KW-0378">Hydrolase</keyword>